<dbReference type="OrthoDB" id="3679634at2"/>
<keyword evidence="11" id="KW-1185">Reference proteome</keyword>
<dbReference type="Gene3D" id="3.40.1000.10">
    <property type="entry name" value="Mog1/PsbP, alpha/beta/alpha sandwich"/>
    <property type="match status" value="1"/>
</dbReference>
<dbReference type="Gene3D" id="1.10.510.10">
    <property type="entry name" value="Transferase(Phosphotransferase) domain 1"/>
    <property type="match status" value="1"/>
</dbReference>
<feature type="compositionally biased region" description="Low complexity" evidence="8">
    <location>
        <begin position="312"/>
        <end position="323"/>
    </location>
</feature>
<dbReference type="InterPro" id="IPR017441">
    <property type="entry name" value="Protein_kinase_ATP_BS"/>
</dbReference>
<feature type="region of interest" description="Disordered" evidence="8">
    <location>
        <begin position="356"/>
        <end position="408"/>
    </location>
</feature>
<dbReference type="Gene3D" id="3.30.200.20">
    <property type="entry name" value="Phosphorylase Kinase, domain 1"/>
    <property type="match status" value="1"/>
</dbReference>
<organism evidence="10 11">
    <name type="scientific">Halostreptopolyspora alba</name>
    <dbReference type="NCBI Taxonomy" id="2487137"/>
    <lineage>
        <taxon>Bacteria</taxon>
        <taxon>Bacillati</taxon>
        <taxon>Actinomycetota</taxon>
        <taxon>Actinomycetes</taxon>
        <taxon>Streptosporangiales</taxon>
        <taxon>Nocardiopsidaceae</taxon>
        <taxon>Halostreptopolyspora</taxon>
    </lineage>
</organism>
<evidence type="ECO:0000256" key="3">
    <source>
        <dbReference type="ARBA" id="ARBA00022679"/>
    </source>
</evidence>
<dbReference type="PROSITE" id="PS00107">
    <property type="entry name" value="PROTEIN_KINASE_ATP"/>
    <property type="match status" value="1"/>
</dbReference>
<dbReference type="PANTHER" id="PTHR43289:SF6">
    <property type="entry name" value="SERINE_THREONINE-PROTEIN KINASE NEKL-3"/>
    <property type="match status" value="1"/>
</dbReference>
<dbReference type="EMBL" id="RJMB01000005">
    <property type="protein sequence ID" value="RNL85851.1"/>
    <property type="molecule type" value="Genomic_DNA"/>
</dbReference>
<sequence length="544" mass="58117">MTTGQAEPGRSLAGRYRLIEMLGEGGMGRVWQGVDELLDRPVAIKELSISPHLPAPEVEVMRTRMLREARSAAQLSHPSIVTVFDVVDSDDRPWIVMELVRGESLGSVLKRDGTLSPERVAHIGMQVVAALAVAHDRGVVHRDIKPGNVLISAGDRAVLTDFGIALLEGNSNLTSTGQLVGSPSYLAPELAQGGVATPASDMWALGITLFQALEGVTPFERATPMGTLTAIVTEKVSPPASAGPLWPLLERLLNKDPSHRPTVAEAHEALREATRDAGTRGAPSASTAVPPPDRDASARSPEPTPASPPSTPVSSTATGAPGRAARRRWAVPAACGAAAVLAVTGAVLWWEGRTDDSDQAAPAEQNVSSPEQGESPQERNASSPEGNASPSETEPEDSGPDMARHEDDTGFALDVPEGWEMERRDNGVFFHNPSGGYLQVDQTDTPGGNAKEDWEQQEGAISSGFDGYQRAEIVALDEPYVDDYVSAADWEFTFDGSEGRMHAVNRAFHTEDKGYALFLVSPEGDWEENRELLDEMTESFEPAG</sequence>
<feature type="domain" description="Protein kinase" evidence="9">
    <location>
        <begin position="16"/>
        <end position="270"/>
    </location>
</feature>
<dbReference type="EC" id="2.7.11.1" evidence="1"/>
<dbReference type="AlphaFoldDB" id="A0A3N0EDH7"/>
<accession>A0A3N0EDH7</accession>
<evidence type="ECO:0000256" key="8">
    <source>
        <dbReference type="SAM" id="MobiDB-lite"/>
    </source>
</evidence>
<feature type="compositionally biased region" description="Pro residues" evidence="8">
    <location>
        <begin position="302"/>
        <end position="311"/>
    </location>
</feature>
<dbReference type="SMART" id="SM00220">
    <property type="entry name" value="S_TKc"/>
    <property type="match status" value="1"/>
</dbReference>
<dbReference type="Pfam" id="PF00069">
    <property type="entry name" value="Pkinase"/>
    <property type="match status" value="1"/>
</dbReference>
<keyword evidence="4 7" id="KW-0547">Nucleotide-binding</keyword>
<keyword evidence="5 10" id="KW-0418">Kinase</keyword>
<dbReference type="PROSITE" id="PS50011">
    <property type="entry name" value="PROTEIN_KINASE_DOM"/>
    <property type="match status" value="1"/>
</dbReference>
<dbReference type="RefSeq" id="WP_123200629.1">
    <property type="nucleotide sequence ID" value="NZ_RJMB01000005.1"/>
</dbReference>
<feature type="binding site" evidence="7">
    <location>
        <position position="45"/>
    </location>
    <ligand>
        <name>ATP</name>
        <dbReference type="ChEBI" id="CHEBI:30616"/>
    </ligand>
</feature>
<dbReference type="GO" id="GO:0004674">
    <property type="term" value="F:protein serine/threonine kinase activity"/>
    <property type="evidence" value="ECO:0007669"/>
    <property type="project" value="UniProtKB-KW"/>
</dbReference>
<evidence type="ECO:0000259" key="9">
    <source>
        <dbReference type="PROSITE" id="PS50011"/>
    </source>
</evidence>
<dbReference type="SUPFAM" id="SSF56112">
    <property type="entry name" value="Protein kinase-like (PK-like)"/>
    <property type="match status" value="1"/>
</dbReference>
<dbReference type="InterPro" id="IPR000719">
    <property type="entry name" value="Prot_kinase_dom"/>
</dbReference>
<dbReference type="PANTHER" id="PTHR43289">
    <property type="entry name" value="MITOGEN-ACTIVATED PROTEIN KINASE KINASE KINASE 20-RELATED"/>
    <property type="match status" value="1"/>
</dbReference>
<comment type="caution">
    <text evidence="10">The sequence shown here is derived from an EMBL/GenBank/DDBJ whole genome shotgun (WGS) entry which is preliminary data.</text>
</comment>
<feature type="compositionally biased region" description="Polar residues" evidence="8">
    <location>
        <begin position="365"/>
        <end position="392"/>
    </location>
</feature>
<evidence type="ECO:0000256" key="7">
    <source>
        <dbReference type="PROSITE-ProRule" id="PRU10141"/>
    </source>
</evidence>
<dbReference type="InterPro" id="IPR011009">
    <property type="entry name" value="Kinase-like_dom_sf"/>
</dbReference>
<keyword evidence="3" id="KW-0808">Transferase</keyword>
<keyword evidence="2 10" id="KW-0723">Serine/threonine-protein kinase</keyword>
<evidence type="ECO:0000256" key="5">
    <source>
        <dbReference type="ARBA" id="ARBA00022777"/>
    </source>
</evidence>
<gene>
    <name evidence="10" type="ORF">EFW17_07835</name>
</gene>
<evidence type="ECO:0000256" key="4">
    <source>
        <dbReference type="ARBA" id="ARBA00022741"/>
    </source>
</evidence>
<evidence type="ECO:0000256" key="6">
    <source>
        <dbReference type="ARBA" id="ARBA00022840"/>
    </source>
</evidence>
<dbReference type="CDD" id="cd14014">
    <property type="entry name" value="STKc_PknB_like"/>
    <property type="match status" value="1"/>
</dbReference>
<evidence type="ECO:0000313" key="11">
    <source>
        <dbReference type="Proteomes" id="UP000269198"/>
    </source>
</evidence>
<dbReference type="GO" id="GO:0005524">
    <property type="term" value="F:ATP binding"/>
    <property type="evidence" value="ECO:0007669"/>
    <property type="project" value="UniProtKB-UniRule"/>
</dbReference>
<dbReference type="Proteomes" id="UP000269198">
    <property type="component" value="Unassembled WGS sequence"/>
</dbReference>
<proteinExistence type="predicted"/>
<dbReference type="InterPro" id="IPR008271">
    <property type="entry name" value="Ser/Thr_kinase_AS"/>
</dbReference>
<reference evidence="10 11" key="1">
    <citation type="submission" date="2018-11" db="EMBL/GenBank/DDBJ databases">
        <title>The genome draft of YIM 96095.</title>
        <authorList>
            <person name="Tang S.-K."/>
            <person name="Chunyu W.-X."/>
            <person name="Feng Y.-Z."/>
        </authorList>
    </citation>
    <scope>NUCLEOTIDE SEQUENCE [LARGE SCALE GENOMIC DNA]</scope>
    <source>
        <strain evidence="10 11">YIM 96095</strain>
    </source>
</reference>
<protein>
    <recommendedName>
        <fullName evidence="1">non-specific serine/threonine protein kinase</fullName>
        <ecNumber evidence="1">2.7.11.1</ecNumber>
    </recommendedName>
</protein>
<dbReference type="PROSITE" id="PS00108">
    <property type="entry name" value="PROTEIN_KINASE_ST"/>
    <property type="match status" value="1"/>
</dbReference>
<evidence type="ECO:0000256" key="1">
    <source>
        <dbReference type="ARBA" id="ARBA00012513"/>
    </source>
</evidence>
<name>A0A3N0EDH7_9ACTN</name>
<evidence type="ECO:0000313" key="10">
    <source>
        <dbReference type="EMBL" id="RNL85851.1"/>
    </source>
</evidence>
<evidence type="ECO:0000256" key="2">
    <source>
        <dbReference type="ARBA" id="ARBA00022527"/>
    </source>
</evidence>
<feature type="region of interest" description="Disordered" evidence="8">
    <location>
        <begin position="272"/>
        <end position="324"/>
    </location>
</feature>
<keyword evidence="6 7" id="KW-0067">ATP-binding</keyword>